<dbReference type="EMBL" id="QJKJ01015034">
    <property type="protein sequence ID" value="RDX63199.1"/>
    <property type="molecule type" value="Genomic_DNA"/>
</dbReference>
<evidence type="ECO:0000313" key="3">
    <source>
        <dbReference type="Proteomes" id="UP000257109"/>
    </source>
</evidence>
<feature type="non-terminal residue" evidence="2">
    <location>
        <position position="1"/>
    </location>
</feature>
<gene>
    <name evidence="2" type="ORF">CR513_58398</name>
</gene>
<keyword evidence="3" id="KW-1185">Reference proteome</keyword>
<dbReference type="AlphaFoldDB" id="A0A371EB22"/>
<proteinExistence type="predicted"/>
<accession>A0A371EB22</accession>
<protein>
    <recommendedName>
        <fullName evidence="1">Retrovirus-related Pol polyprotein from transposon TNT 1-94-like beta-barrel domain-containing protein</fullName>
    </recommendedName>
</protein>
<name>A0A371EB22_MUCPR</name>
<dbReference type="InterPro" id="IPR054722">
    <property type="entry name" value="PolX-like_BBD"/>
</dbReference>
<evidence type="ECO:0000259" key="1">
    <source>
        <dbReference type="Pfam" id="PF22936"/>
    </source>
</evidence>
<dbReference type="OrthoDB" id="1422884at2759"/>
<reference evidence="2" key="1">
    <citation type="submission" date="2018-05" db="EMBL/GenBank/DDBJ databases">
        <title>Draft genome of Mucuna pruriens seed.</title>
        <authorList>
            <person name="Nnadi N.E."/>
            <person name="Vos R."/>
            <person name="Hasami M.H."/>
            <person name="Devisetty U.K."/>
            <person name="Aguiy J.C."/>
        </authorList>
    </citation>
    <scope>NUCLEOTIDE SEQUENCE [LARGE SCALE GENOMIC DNA]</scope>
    <source>
        <strain evidence="2">JCA_2017</strain>
    </source>
</reference>
<dbReference type="Pfam" id="PF22936">
    <property type="entry name" value="Pol_BBD"/>
    <property type="match status" value="1"/>
</dbReference>
<feature type="non-terminal residue" evidence="2">
    <location>
        <position position="188"/>
    </location>
</feature>
<organism evidence="2 3">
    <name type="scientific">Mucuna pruriens</name>
    <name type="common">Velvet bean</name>
    <name type="synonym">Dolichos pruriens</name>
    <dbReference type="NCBI Taxonomy" id="157652"/>
    <lineage>
        <taxon>Eukaryota</taxon>
        <taxon>Viridiplantae</taxon>
        <taxon>Streptophyta</taxon>
        <taxon>Embryophyta</taxon>
        <taxon>Tracheophyta</taxon>
        <taxon>Spermatophyta</taxon>
        <taxon>Magnoliopsida</taxon>
        <taxon>eudicotyledons</taxon>
        <taxon>Gunneridae</taxon>
        <taxon>Pentapetalae</taxon>
        <taxon>rosids</taxon>
        <taxon>fabids</taxon>
        <taxon>Fabales</taxon>
        <taxon>Fabaceae</taxon>
        <taxon>Papilionoideae</taxon>
        <taxon>50 kb inversion clade</taxon>
        <taxon>NPAAA clade</taxon>
        <taxon>indigoferoid/millettioid clade</taxon>
        <taxon>Phaseoleae</taxon>
        <taxon>Mucuna</taxon>
    </lineage>
</organism>
<sequence>MWSVTTVIKHGIYRSIVSCGKRRTKAKRVSQKRRMMMMMMIMSLLLQVMILSFFETLSRLILYPMRACELLTAVLHCTLHQGRSDFGVLKMGNDSVTKVIGVGDVCLQTNTGMQLWLRGVKHALDVHFNLIYVHMLDDGDYDNHFGHGKWKLTKGNLVVARGEKISKLYWTKALVAKDSVNAMDMEAS</sequence>
<dbReference type="Proteomes" id="UP000257109">
    <property type="component" value="Unassembled WGS sequence"/>
</dbReference>
<feature type="domain" description="Retrovirus-related Pol polyprotein from transposon TNT 1-94-like beta-barrel" evidence="1">
    <location>
        <begin position="86"/>
        <end position="140"/>
    </location>
</feature>
<evidence type="ECO:0000313" key="2">
    <source>
        <dbReference type="EMBL" id="RDX63199.1"/>
    </source>
</evidence>
<comment type="caution">
    <text evidence="2">The sequence shown here is derived from an EMBL/GenBank/DDBJ whole genome shotgun (WGS) entry which is preliminary data.</text>
</comment>